<dbReference type="EMBL" id="CAMXCT010001846">
    <property type="protein sequence ID" value="CAI3993540.1"/>
    <property type="molecule type" value="Genomic_DNA"/>
</dbReference>
<gene>
    <name evidence="2" type="ORF">C1SCF055_LOCUS20276</name>
</gene>
<reference evidence="2" key="1">
    <citation type="submission" date="2022-10" db="EMBL/GenBank/DDBJ databases">
        <authorList>
            <person name="Chen Y."/>
            <person name="Dougan E. K."/>
            <person name="Chan C."/>
            <person name="Rhodes N."/>
            <person name="Thang M."/>
        </authorList>
    </citation>
    <scope>NUCLEOTIDE SEQUENCE</scope>
</reference>
<proteinExistence type="predicted"/>
<protein>
    <submittedName>
        <fullName evidence="3">Aconitate hydratase</fullName>
    </submittedName>
</protein>
<dbReference type="EMBL" id="CAMXCT030001846">
    <property type="protein sequence ID" value="CAL4780852.1"/>
    <property type="molecule type" value="Genomic_DNA"/>
</dbReference>
<dbReference type="EMBL" id="CAMXCT020001846">
    <property type="protein sequence ID" value="CAL1146915.1"/>
    <property type="molecule type" value="Genomic_DNA"/>
</dbReference>
<evidence type="ECO:0000256" key="1">
    <source>
        <dbReference type="SAM" id="MobiDB-lite"/>
    </source>
</evidence>
<evidence type="ECO:0000313" key="4">
    <source>
        <dbReference type="Proteomes" id="UP001152797"/>
    </source>
</evidence>
<accession>A0A9P1CL30</accession>
<evidence type="ECO:0000313" key="2">
    <source>
        <dbReference type="EMBL" id="CAI3993540.1"/>
    </source>
</evidence>
<organism evidence="2">
    <name type="scientific">Cladocopium goreaui</name>
    <dbReference type="NCBI Taxonomy" id="2562237"/>
    <lineage>
        <taxon>Eukaryota</taxon>
        <taxon>Sar</taxon>
        <taxon>Alveolata</taxon>
        <taxon>Dinophyceae</taxon>
        <taxon>Suessiales</taxon>
        <taxon>Symbiodiniaceae</taxon>
        <taxon>Cladocopium</taxon>
    </lineage>
</organism>
<keyword evidence="4" id="KW-1185">Reference proteome</keyword>
<dbReference type="AlphaFoldDB" id="A0A9P1CL30"/>
<feature type="region of interest" description="Disordered" evidence="1">
    <location>
        <begin position="210"/>
        <end position="233"/>
    </location>
</feature>
<dbReference type="Proteomes" id="UP001152797">
    <property type="component" value="Unassembled WGS sequence"/>
</dbReference>
<sequence length="233" mass="26947">MAHMLIRHDQELNSLRRTDQFILFLNPDPTGALHLLIQESAVWKTQMESQTQQQLQPLRQHLVLTLLKALQHNAGKIVESKDTEQLYQKSVKMGLILADRSFPFHRWDGQKQQLVIDKKQPVSSQKMFQHLTELQEMMLDKEMVVRFHALRTPTSHDTRAIPWRLQINMRSDRAYDLLFQLQHNSIWMAVGATMKQHTLTQSPLATTLQSMVGKSKGRGKGKTKTPTPPKQEA</sequence>
<comment type="caution">
    <text evidence="2">The sequence shown here is derived from an EMBL/GenBank/DDBJ whole genome shotgun (WGS) entry which is preliminary data.</text>
</comment>
<evidence type="ECO:0000313" key="3">
    <source>
        <dbReference type="EMBL" id="CAL4780852.1"/>
    </source>
</evidence>
<reference evidence="3 4" key="2">
    <citation type="submission" date="2024-05" db="EMBL/GenBank/DDBJ databases">
        <authorList>
            <person name="Chen Y."/>
            <person name="Shah S."/>
            <person name="Dougan E. K."/>
            <person name="Thang M."/>
            <person name="Chan C."/>
        </authorList>
    </citation>
    <scope>NUCLEOTIDE SEQUENCE [LARGE SCALE GENOMIC DNA]</scope>
</reference>
<name>A0A9P1CL30_9DINO</name>